<dbReference type="GeneID" id="72000789"/>
<name>A0ABQ8KY33_9APHY</name>
<gene>
    <name evidence="1" type="ORF">C8Q71DRAFT_699231</name>
</gene>
<dbReference type="PANTHER" id="PTHR44666:SF1">
    <property type="entry name" value="WD REPEAT-CONTAINING PROTEIN 53"/>
    <property type="match status" value="1"/>
</dbReference>
<protein>
    <submittedName>
        <fullName evidence="1">WD40 repeat-like protein</fullName>
    </submittedName>
</protein>
<dbReference type="InterPro" id="IPR036322">
    <property type="entry name" value="WD40_repeat_dom_sf"/>
</dbReference>
<keyword evidence="2" id="KW-1185">Reference proteome</keyword>
<dbReference type="PANTHER" id="PTHR44666">
    <property type="entry name" value="WD REPEAT-CONTAINING PROTEIN 53"/>
    <property type="match status" value="1"/>
</dbReference>
<dbReference type="SUPFAM" id="SSF50978">
    <property type="entry name" value="WD40 repeat-like"/>
    <property type="match status" value="1"/>
</dbReference>
<dbReference type="EMBL" id="JADCUA010000002">
    <property type="protein sequence ID" value="KAH9843205.1"/>
    <property type="molecule type" value="Genomic_DNA"/>
</dbReference>
<accession>A0ABQ8KY33</accession>
<organism evidence="1 2">
    <name type="scientific">Rhodofomes roseus</name>
    <dbReference type="NCBI Taxonomy" id="34475"/>
    <lineage>
        <taxon>Eukaryota</taxon>
        <taxon>Fungi</taxon>
        <taxon>Dikarya</taxon>
        <taxon>Basidiomycota</taxon>
        <taxon>Agaricomycotina</taxon>
        <taxon>Agaricomycetes</taxon>
        <taxon>Polyporales</taxon>
        <taxon>Rhodofomes</taxon>
    </lineage>
</organism>
<dbReference type="InterPro" id="IPR001680">
    <property type="entry name" value="WD40_rpt"/>
</dbReference>
<dbReference type="Pfam" id="PF00400">
    <property type="entry name" value="WD40"/>
    <property type="match status" value="1"/>
</dbReference>
<dbReference type="SMART" id="SM00320">
    <property type="entry name" value="WD40"/>
    <property type="match status" value="2"/>
</dbReference>
<dbReference type="RefSeq" id="XP_047784252.1">
    <property type="nucleotide sequence ID" value="XM_047920057.1"/>
</dbReference>
<dbReference type="Proteomes" id="UP000814176">
    <property type="component" value="Unassembled WGS sequence"/>
</dbReference>
<dbReference type="InterPro" id="IPR042453">
    <property type="entry name" value="WDR53"/>
</dbReference>
<dbReference type="Gene3D" id="2.130.10.10">
    <property type="entry name" value="YVTN repeat-like/Quinoprotein amine dehydrogenase"/>
    <property type="match status" value="2"/>
</dbReference>
<evidence type="ECO:0000313" key="2">
    <source>
        <dbReference type="Proteomes" id="UP000814176"/>
    </source>
</evidence>
<reference evidence="1 2" key="1">
    <citation type="journal article" date="2021" name="Environ. Microbiol.">
        <title>Gene family expansions and transcriptome signatures uncover fungal adaptations to wood decay.</title>
        <authorList>
            <person name="Hage H."/>
            <person name="Miyauchi S."/>
            <person name="Viragh M."/>
            <person name="Drula E."/>
            <person name="Min B."/>
            <person name="Chaduli D."/>
            <person name="Navarro D."/>
            <person name="Favel A."/>
            <person name="Norest M."/>
            <person name="Lesage-Meessen L."/>
            <person name="Balint B."/>
            <person name="Merenyi Z."/>
            <person name="de Eugenio L."/>
            <person name="Morin E."/>
            <person name="Martinez A.T."/>
            <person name="Baldrian P."/>
            <person name="Stursova M."/>
            <person name="Martinez M.J."/>
            <person name="Novotny C."/>
            <person name="Magnuson J.K."/>
            <person name="Spatafora J.W."/>
            <person name="Maurice S."/>
            <person name="Pangilinan J."/>
            <person name="Andreopoulos W."/>
            <person name="LaButti K."/>
            <person name="Hundley H."/>
            <person name="Na H."/>
            <person name="Kuo A."/>
            <person name="Barry K."/>
            <person name="Lipzen A."/>
            <person name="Henrissat B."/>
            <person name="Riley R."/>
            <person name="Ahrendt S."/>
            <person name="Nagy L.G."/>
            <person name="Grigoriev I.V."/>
            <person name="Martin F."/>
            <person name="Rosso M.N."/>
        </authorList>
    </citation>
    <scope>NUCLEOTIDE SEQUENCE [LARGE SCALE GENOMIC DNA]</scope>
    <source>
        <strain evidence="1 2">CIRM-BRFM 1785</strain>
    </source>
</reference>
<proteinExistence type="predicted"/>
<comment type="caution">
    <text evidence="1">The sequence shown here is derived from an EMBL/GenBank/DDBJ whole genome shotgun (WGS) entry which is preliminary data.</text>
</comment>
<evidence type="ECO:0000313" key="1">
    <source>
        <dbReference type="EMBL" id="KAH9843205.1"/>
    </source>
</evidence>
<sequence length="365" mass="39239">MSFLYKVDVPCAVSSLAFSEDGALFVGGEDGTVRLYSQSSTKVARAITSLGEEISSICCSRSKGRQPGQWYFASGTRIVRFDQTPEKMILTPKDATGAFSIGEDDEDVLNQINLSYDGNYLAFSTDNGAAGVVELSTGQVSRMNTHHTSICGSINFIPDRPSELVSGGYDCKLLHHDFQQRTLLSDLDVASASGASDEPGLQLSPPFVLSTAITSTGMFAAGTANGMLFIGTGGEKCPDGHVKKKRRRKWEGLVDTEGTWIKVAEGPVVATAFFDPHQVVTCTLLGEVKHIFIEHQDAQNESSPTVSCSVRWTSRTENITKINALIITGDKMAVGGLTRDGKGVVELWDMGAEAIARRIATEHTS</sequence>
<dbReference type="InterPro" id="IPR015943">
    <property type="entry name" value="WD40/YVTN_repeat-like_dom_sf"/>
</dbReference>